<name>A0ABQ4QZD5_9HYPH</name>
<protein>
    <recommendedName>
        <fullName evidence="5">MucR family transcriptional regulator</fullName>
    </recommendedName>
</protein>
<organism evidence="3 4">
    <name type="scientific">Methylobacterium crusticola</name>
    <dbReference type="NCBI Taxonomy" id="1697972"/>
    <lineage>
        <taxon>Bacteria</taxon>
        <taxon>Pseudomonadati</taxon>
        <taxon>Pseudomonadota</taxon>
        <taxon>Alphaproteobacteria</taxon>
        <taxon>Hyphomicrobiales</taxon>
        <taxon>Methylobacteriaceae</taxon>
        <taxon>Methylobacterium</taxon>
    </lineage>
</organism>
<dbReference type="Proteomes" id="UP001055167">
    <property type="component" value="Unassembled WGS sequence"/>
</dbReference>
<sequence length="179" mass="19259">MSEDSQAEQPDLIDLAADIISAYLSKNNVPLAELPGLIASVHASLTRLTEPVAPPAEDFKVTAAQIRKSITPDHLISFVDGRPYKSLKRHLNAQGTTRDDYRAKCGLGRDYPMVAARYAAQRSELAKSLGPGQIRGNRRAATKAAEKRAAPDPVISAPIEKAKSNKKLSRAMMVAAAAE</sequence>
<dbReference type="Pfam" id="PF05443">
    <property type="entry name" value="ROS_MUCR"/>
    <property type="match status" value="1"/>
</dbReference>
<accession>A0ABQ4QZD5</accession>
<gene>
    <name evidence="3" type="ORF">OPKNFCMD_3521</name>
</gene>
<keyword evidence="4" id="KW-1185">Reference proteome</keyword>
<dbReference type="InterPro" id="IPR041920">
    <property type="entry name" value="ROS/MUCR_sf"/>
</dbReference>
<evidence type="ECO:0000256" key="2">
    <source>
        <dbReference type="SAM" id="MobiDB-lite"/>
    </source>
</evidence>
<reference evidence="3" key="2">
    <citation type="submission" date="2021-08" db="EMBL/GenBank/DDBJ databases">
        <authorList>
            <person name="Tani A."/>
            <person name="Ola A."/>
            <person name="Ogura Y."/>
            <person name="Katsura K."/>
            <person name="Hayashi T."/>
        </authorList>
    </citation>
    <scope>NUCLEOTIDE SEQUENCE</scope>
    <source>
        <strain evidence="3">KCTC 52305</strain>
    </source>
</reference>
<feature type="region of interest" description="Disordered" evidence="2">
    <location>
        <begin position="129"/>
        <end position="155"/>
    </location>
</feature>
<evidence type="ECO:0000313" key="4">
    <source>
        <dbReference type="Proteomes" id="UP001055167"/>
    </source>
</evidence>
<comment type="similarity">
    <text evidence="1">Belongs to the ros/MucR family.</text>
</comment>
<evidence type="ECO:0000256" key="1">
    <source>
        <dbReference type="ARBA" id="ARBA00007031"/>
    </source>
</evidence>
<comment type="caution">
    <text evidence="3">The sequence shown here is derived from an EMBL/GenBank/DDBJ whole genome shotgun (WGS) entry which is preliminary data.</text>
</comment>
<dbReference type="EMBL" id="BPQH01000010">
    <property type="protein sequence ID" value="GJD50775.1"/>
    <property type="molecule type" value="Genomic_DNA"/>
</dbReference>
<reference evidence="3" key="1">
    <citation type="journal article" date="2021" name="Front. Microbiol.">
        <title>Comprehensive Comparative Genomics and Phenotyping of Methylobacterium Species.</title>
        <authorList>
            <person name="Alessa O."/>
            <person name="Ogura Y."/>
            <person name="Fujitani Y."/>
            <person name="Takami H."/>
            <person name="Hayashi T."/>
            <person name="Sahin N."/>
            <person name="Tani A."/>
        </authorList>
    </citation>
    <scope>NUCLEOTIDE SEQUENCE</scope>
    <source>
        <strain evidence="3">KCTC 52305</strain>
    </source>
</reference>
<dbReference type="Gene3D" id="1.10.10.1550">
    <property type="entry name" value="ROS/MUCR transcriptional regulator protein"/>
    <property type="match status" value="1"/>
</dbReference>
<proteinExistence type="inferred from homology"/>
<evidence type="ECO:0000313" key="3">
    <source>
        <dbReference type="EMBL" id="GJD50775.1"/>
    </source>
</evidence>
<dbReference type="InterPro" id="IPR008807">
    <property type="entry name" value="ROS_MUCR"/>
</dbReference>
<evidence type="ECO:0008006" key="5">
    <source>
        <dbReference type="Google" id="ProtNLM"/>
    </source>
</evidence>